<dbReference type="EMBL" id="EF101928">
    <property type="protein sequence ID" value="ABT16147.1"/>
    <property type="molecule type" value="Genomic_DNA"/>
</dbReference>
<sequence>MSRPLATREPFCLLNSPYRYPYITRIYFVYTKIDIRMPFSTKIVQFFEKLSVCCVCSRQHPFDGAEFYRPQDYKYMTKRPDGFPW</sequence>
<accession>A7K7X3</accession>
<evidence type="ECO:0000313" key="2">
    <source>
        <dbReference type="Proteomes" id="UP000202420"/>
    </source>
</evidence>
<organism evidence="1 2">
    <name type="scientific">Chlorovirus heliozoae</name>
    <dbReference type="NCBI Taxonomy" id="322019"/>
    <lineage>
        <taxon>Viruses</taxon>
        <taxon>Varidnaviria</taxon>
        <taxon>Bamfordvirae</taxon>
        <taxon>Nucleocytoviricota</taxon>
        <taxon>Megaviricetes</taxon>
        <taxon>Algavirales</taxon>
        <taxon>Phycodnaviridae</taxon>
        <taxon>Chlorovirus</taxon>
    </lineage>
</organism>
<reference evidence="1 2" key="1">
    <citation type="submission" date="2006-09" db="EMBL/GenBank/DDBJ databases">
        <title>Sequence and annotation of the 288-kb ATCV-1 virus that infects an endosymbiotic Chlorella strain of the heliozoon Acanthocystis turfacea.</title>
        <authorList>
            <person name="Fitzgerald L.A."/>
            <person name="Graves M.V."/>
            <person name="Li X."/>
            <person name="Pfitzner A.J.P."/>
            <person name="Hartigan J."/>
            <person name="Van Etten J.L."/>
        </authorList>
    </citation>
    <scope>NUCLEOTIDE SEQUENCE [LARGE SCALE GENOMIC DNA]</scope>
    <source>
        <strain evidence="1 2">ATCV-1</strain>
    </source>
</reference>
<protein>
    <submittedName>
        <fullName evidence="1">Uncharacterized protein z013L</fullName>
    </submittedName>
</protein>
<dbReference type="GeneID" id="5470181"/>
<dbReference type="Proteomes" id="UP000202420">
    <property type="component" value="Segment"/>
</dbReference>
<keyword evidence="2" id="KW-1185">Reference proteome</keyword>
<name>A7K7X3_9PHYC</name>
<dbReference type="KEGG" id="vg:5470181"/>
<gene>
    <name evidence="1" type="primary">z013L</name>
    <name evidence="1" type="ORF">ATCV1_z013L</name>
</gene>
<dbReference type="RefSeq" id="YP_001426494.1">
    <property type="nucleotide sequence ID" value="NC_008724.1"/>
</dbReference>
<proteinExistence type="predicted"/>
<evidence type="ECO:0000313" key="1">
    <source>
        <dbReference type="EMBL" id="ABT16147.1"/>
    </source>
</evidence>